<dbReference type="Proteomes" id="UP000007490">
    <property type="component" value="Chromosome"/>
</dbReference>
<dbReference type="SMART" id="SM00347">
    <property type="entry name" value="HTH_MARR"/>
    <property type="match status" value="1"/>
</dbReference>
<evidence type="ECO:0000256" key="4">
    <source>
        <dbReference type="SAM" id="MobiDB-lite"/>
    </source>
</evidence>
<dbReference type="GO" id="GO:0003677">
    <property type="term" value="F:DNA binding"/>
    <property type="evidence" value="ECO:0007669"/>
    <property type="project" value="UniProtKB-KW"/>
</dbReference>
<evidence type="ECO:0000259" key="5">
    <source>
        <dbReference type="PROSITE" id="PS50995"/>
    </source>
</evidence>
<dbReference type="GeneID" id="10278126"/>
<proteinExistence type="predicted"/>
<dbReference type="Gene3D" id="1.10.10.10">
    <property type="entry name" value="Winged helix-like DNA-binding domain superfamily/Winged helix DNA-binding domain"/>
    <property type="match status" value="1"/>
</dbReference>
<name>F0T9E4_METLA</name>
<sequence length="164" mass="18543">MGEKQLSKEKSGKTRSKGNLSAEEISEMSIGTLISSISRAHLRYLFTEIEKHGITGGQYQFLLGLSKQDGITQEELASNFHMNQSTIARALKKLEDAEMVLRKTDDTNRRKNIITVTDKGRKVASKIQLTDEKWEENVHSLSNAEKSTFKEMLRKVLQESLGQD</sequence>
<dbReference type="PROSITE" id="PS50995">
    <property type="entry name" value="HTH_MARR_2"/>
    <property type="match status" value="1"/>
</dbReference>
<dbReference type="Pfam" id="PF01047">
    <property type="entry name" value="MarR"/>
    <property type="match status" value="1"/>
</dbReference>
<organism evidence="6 7">
    <name type="scientific">Methanobacterium lacus (strain AL-21)</name>
    <dbReference type="NCBI Taxonomy" id="877455"/>
    <lineage>
        <taxon>Archaea</taxon>
        <taxon>Methanobacteriati</taxon>
        <taxon>Methanobacteriota</taxon>
        <taxon>Methanomada group</taxon>
        <taxon>Methanobacteria</taxon>
        <taxon>Methanobacteriales</taxon>
        <taxon>Methanobacteriaceae</taxon>
        <taxon>Methanobacterium</taxon>
    </lineage>
</organism>
<protein>
    <submittedName>
        <fullName evidence="6">Transcriptional regulator, MarR family</fullName>
    </submittedName>
</protein>
<keyword evidence="7" id="KW-1185">Reference proteome</keyword>
<keyword evidence="3" id="KW-0804">Transcription</keyword>
<reference evidence="6 7" key="2">
    <citation type="journal article" date="2014" name="Int. J. Syst. Evol. Microbiol.">
        <title>Methanobacterium paludis sp. nov. and a novel strain of Methanobacterium lacus isolated from northern peatlands.</title>
        <authorList>
            <person name="Cadillo-Quiroz H."/>
            <person name="Brauer S.L."/>
            <person name="Goodson N."/>
            <person name="Yavitt J.B."/>
            <person name="Zinder S.H."/>
        </authorList>
    </citation>
    <scope>NUCLEOTIDE SEQUENCE [LARGE SCALE GENOMIC DNA]</scope>
    <source>
        <strain evidence="6 7">AL-21</strain>
    </source>
</reference>
<evidence type="ECO:0000313" key="6">
    <source>
        <dbReference type="EMBL" id="ADZ09895.1"/>
    </source>
</evidence>
<accession>F0T9E4</accession>
<dbReference type="RefSeq" id="WP_013645246.1">
    <property type="nucleotide sequence ID" value="NC_015216.1"/>
</dbReference>
<feature type="compositionally biased region" description="Basic and acidic residues" evidence="4">
    <location>
        <begin position="1"/>
        <end position="12"/>
    </location>
</feature>
<evidence type="ECO:0000256" key="3">
    <source>
        <dbReference type="ARBA" id="ARBA00023163"/>
    </source>
</evidence>
<keyword evidence="1" id="KW-0805">Transcription regulation</keyword>
<dbReference type="AlphaFoldDB" id="F0T9E4"/>
<dbReference type="InterPro" id="IPR036390">
    <property type="entry name" value="WH_DNA-bd_sf"/>
</dbReference>
<dbReference type="HOGENOM" id="CLU_083287_18_0_2"/>
<feature type="region of interest" description="Disordered" evidence="4">
    <location>
        <begin position="1"/>
        <end position="20"/>
    </location>
</feature>
<feature type="domain" description="HTH marR-type" evidence="5">
    <location>
        <begin position="27"/>
        <end position="158"/>
    </location>
</feature>
<evidence type="ECO:0000256" key="2">
    <source>
        <dbReference type="ARBA" id="ARBA00023125"/>
    </source>
</evidence>
<keyword evidence="2" id="KW-0238">DNA-binding</keyword>
<reference evidence="7" key="1">
    <citation type="submission" date="2011-02" db="EMBL/GenBank/DDBJ databases">
        <title>Complete sequence of Methanobacterium sp. AL-21.</title>
        <authorList>
            <consortium name="US DOE Joint Genome Institute"/>
            <person name="Lucas S."/>
            <person name="Copeland A."/>
            <person name="Lapidus A."/>
            <person name="Cheng J.-F."/>
            <person name="Goodwin L."/>
            <person name="Pitluck S."/>
            <person name="Chertkov O."/>
            <person name="Detter J.C."/>
            <person name="Han C."/>
            <person name="Tapia R."/>
            <person name="Land M."/>
            <person name="Hauser L."/>
            <person name="Kyrpides N."/>
            <person name="Ivanova N."/>
            <person name="Mikhailova N."/>
            <person name="Pagani I."/>
            <person name="Cadillo-Quiroz H."/>
            <person name="Imachi H."/>
            <person name="Zinder S."/>
            <person name="Liu W."/>
            <person name="Woyke T."/>
        </authorList>
    </citation>
    <scope>NUCLEOTIDE SEQUENCE [LARGE SCALE GENOMIC DNA]</scope>
    <source>
        <strain evidence="7">AL-21</strain>
    </source>
</reference>
<dbReference type="eggNOG" id="arCOG03177">
    <property type="taxonomic scope" value="Archaea"/>
</dbReference>
<dbReference type="GO" id="GO:0003700">
    <property type="term" value="F:DNA-binding transcription factor activity"/>
    <property type="evidence" value="ECO:0007669"/>
    <property type="project" value="InterPro"/>
</dbReference>
<dbReference type="PANTHER" id="PTHR42756:SF1">
    <property type="entry name" value="TRANSCRIPTIONAL REPRESSOR OF EMRAB OPERON"/>
    <property type="match status" value="1"/>
</dbReference>
<dbReference type="PRINTS" id="PR00598">
    <property type="entry name" value="HTHMARR"/>
</dbReference>
<dbReference type="SUPFAM" id="SSF46785">
    <property type="entry name" value="Winged helix' DNA-binding domain"/>
    <property type="match status" value="1"/>
</dbReference>
<dbReference type="EMBL" id="CP002551">
    <property type="protein sequence ID" value="ADZ09895.1"/>
    <property type="molecule type" value="Genomic_DNA"/>
</dbReference>
<dbReference type="InterPro" id="IPR036388">
    <property type="entry name" value="WH-like_DNA-bd_sf"/>
</dbReference>
<evidence type="ECO:0000313" key="7">
    <source>
        <dbReference type="Proteomes" id="UP000007490"/>
    </source>
</evidence>
<dbReference type="OrthoDB" id="10712at2157"/>
<dbReference type="InterPro" id="IPR000835">
    <property type="entry name" value="HTH_MarR-typ"/>
</dbReference>
<gene>
    <name evidence="6" type="ordered locus">Metbo_1669</name>
</gene>
<dbReference type="KEGG" id="mel:Metbo_1669"/>
<evidence type="ECO:0000256" key="1">
    <source>
        <dbReference type="ARBA" id="ARBA00023015"/>
    </source>
</evidence>
<dbReference type="STRING" id="877455.Metbo_1669"/>
<dbReference type="PANTHER" id="PTHR42756">
    <property type="entry name" value="TRANSCRIPTIONAL REGULATOR, MARR"/>
    <property type="match status" value="1"/>
</dbReference>